<evidence type="ECO:0000313" key="2">
    <source>
        <dbReference type="Proteomes" id="UP000046373"/>
    </source>
</evidence>
<reference evidence="1 2" key="1">
    <citation type="submission" date="2014-08" db="EMBL/GenBank/DDBJ databases">
        <authorList>
            <person name="Moulin Lionel"/>
        </authorList>
    </citation>
    <scope>NUCLEOTIDE SEQUENCE [LARGE SCALE GENOMIC DNA]</scope>
</reference>
<accession>A0A090EMA0</accession>
<dbReference type="InterPro" id="IPR032710">
    <property type="entry name" value="NTF2-like_dom_sf"/>
</dbReference>
<evidence type="ECO:0008006" key="3">
    <source>
        <dbReference type="Google" id="ProtNLM"/>
    </source>
</evidence>
<dbReference type="Proteomes" id="UP000046373">
    <property type="component" value="Unassembled WGS sequence"/>
</dbReference>
<dbReference type="InterPro" id="IPR039437">
    <property type="entry name" value="FrzH/put_lumazine-bd"/>
</dbReference>
<organism evidence="1 2">
    <name type="scientific">Mesorhizobium plurifarium</name>
    <dbReference type="NCBI Taxonomy" id="69974"/>
    <lineage>
        <taxon>Bacteria</taxon>
        <taxon>Pseudomonadati</taxon>
        <taxon>Pseudomonadota</taxon>
        <taxon>Alphaproteobacteria</taxon>
        <taxon>Hyphomicrobiales</taxon>
        <taxon>Phyllobacteriaceae</taxon>
        <taxon>Mesorhizobium</taxon>
    </lineage>
</organism>
<dbReference type="SUPFAM" id="SSF54427">
    <property type="entry name" value="NTF2-like"/>
    <property type="match status" value="1"/>
</dbReference>
<sequence>MSTILELEKAAQSYFDVLYECSLDKFEALFHPSCSLFTVQDGKETVLSLDRYREIIAARQSPASIAQPRKERLENILTLSADAALVAVSVRVHDKRFKDHLAMRP</sequence>
<name>A0A090EMA0_MESPL</name>
<dbReference type="Pfam" id="PF12893">
    <property type="entry name" value="Lumazine_bd_2"/>
    <property type="match status" value="1"/>
</dbReference>
<evidence type="ECO:0000313" key="1">
    <source>
        <dbReference type="EMBL" id="CDX32137.1"/>
    </source>
</evidence>
<protein>
    <recommendedName>
        <fullName evidence="3">SnoaL-like domain-containing protein</fullName>
    </recommendedName>
</protein>
<dbReference type="AlphaFoldDB" id="A0A090EMA0"/>
<dbReference type="EMBL" id="CCNB01000007">
    <property type="protein sequence ID" value="CDX32137.1"/>
    <property type="molecule type" value="Genomic_DNA"/>
</dbReference>
<dbReference type="Gene3D" id="3.10.450.50">
    <property type="match status" value="1"/>
</dbReference>
<gene>
    <name evidence="1" type="ORF">MPLDJ20_150052</name>
</gene>
<proteinExistence type="predicted"/>